<evidence type="ECO:0000313" key="4">
    <source>
        <dbReference type="Proteomes" id="UP000574276"/>
    </source>
</evidence>
<comment type="caution">
    <text evidence="3">The sequence shown here is derived from an EMBL/GenBank/DDBJ whole genome shotgun (WGS) entry which is preliminary data.</text>
</comment>
<dbReference type="PROSITE" id="PS51257">
    <property type="entry name" value="PROKAR_LIPOPROTEIN"/>
    <property type="match status" value="1"/>
</dbReference>
<feature type="signal peptide" evidence="2">
    <location>
        <begin position="1"/>
        <end position="31"/>
    </location>
</feature>
<keyword evidence="4" id="KW-1185">Reference proteome</keyword>
<evidence type="ECO:0000256" key="2">
    <source>
        <dbReference type="SAM" id="SignalP"/>
    </source>
</evidence>
<reference evidence="3 4" key="1">
    <citation type="submission" date="2020-07" db="EMBL/GenBank/DDBJ databases">
        <title>Characterization and genome sequencing of isolate MD1, a novel member within the family Lachnospiraceae.</title>
        <authorList>
            <person name="Rettenmaier R."/>
            <person name="Di Bello L."/>
            <person name="Zinser C."/>
            <person name="Scheitz K."/>
            <person name="Liebl W."/>
            <person name="Zverlov V."/>
        </authorList>
    </citation>
    <scope>NUCLEOTIDE SEQUENCE [LARGE SCALE GENOMIC DNA]</scope>
    <source>
        <strain evidence="3 4">MD1</strain>
    </source>
</reference>
<feature type="chain" id="PRO_5032461925" evidence="2">
    <location>
        <begin position="32"/>
        <end position="613"/>
    </location>
</feature>
<dbReference type="AlphaFoldDB" id="A0A839K5T3"/>
<proteinExistence type="predicted"/>
<evidence type="ECO:0000313" key="3">
    <source>
        <dbReference type="EMBL" id="MBB2184021.1"/>
    </source>
</evidence>
<feature type="compositionally biased region" description="Acidic residues" evidence="1">
    <location>
        <begin position="228"/>
        <end position="240"/>
    </location>
</feature>
<protein>
    <submittedName>
        <fullName evidence="3">Uncharacterized protein</fullName>
    </submittedName>
</protein>
<accession>A0A839K5T3</accession>
<keyword evidence="2" id="KW-0732">Signal</keyword>
<dbReference type="RefSeq" id="WP_228353620.1">
    <property type="nucleotide sequence ID" value="NZ_JACEGA010000001.1"/>
</dbReference>
<organism evidence="3 4">
    <name type="scientific">Variimorphobacter saccharofermentans</name>
    <dbReference type="NCBI Taxonomy" id="2755051"/>
    <lineage>
        <taxon>Bacteria</taxon>
        <taxon>Bacillati</taxon>
        <taxon>Bacillota</taxon>
        <taxon>Clostridia</taxon>
        <taxon>Lachnospirales</taxon>
        <taxon>Lachnospiraceae</taxon>
        <taxon>Variimorphobacter</taxon>
    </lineage>
</organism>
<evidence type="ECO:0000256" key="1">
    <source>
        <dbReference type="SAM" id="MobiDB-lite"/>
    </source>
</evidence>
<feature type="region of interest" description="Disordered" evidence="1">
    <location>
        <begin position="228"/>
        <end position="263"/>
    </location>
</feature>
<gene>
    <name evidence="3" type="ORF">H0486_14165</name>
</gene>
<feature type="compositionally biased region" description="Polar residues" evidence="1">
    <location>
        <begin position="252"/>
        <end position="263"/>
    </location>
</feature>
<dbReference type="Proteomes" id="UP000574276">
    <property type="component" value="Unassembled WGS sequence"/>
</dbReference>
<dbReference type="EMBL" id="JACEGA010000001">
    <property type="protein sequence ID" value="MBB2184021.1"/>
    <property type="molecule type" value="Genomic_DNA"/>
</dbReference>
<sequence>MPKGTIRRTVKLLLATCIVSLLLTGCSKALAVYNEKRNSDFKKVKSVNGLIFEVPEEYLEEATSVKDLASIEDVKKDKSYYMDTLSDVYMLFNFEEYIIFASSNVEDIDLEEVEDLDDLQDMLDDSDSDDFKIGKKYVRSTNKDGVIKMIVDASADLEFIEGVDNEFHGKIVLIQDDDIASMLFVGVTEDEAGKKANKMIDYVAKSVVADEYDPSLEDKFDTGAEDDIEVSETPAEEEQPEPTTAPSVAPETDQTSTGSGTLSNDLYSFQIEIEGEVYQLPMKYSDFVSRGWISEEDDTQTLAPNEYMMGCTFTKGDMEISAEIINMGVNVEPYSNCLIGGLCVEEYYDAPTISASLPGGITYGVSSKEDIIAAYGDPTDLYESEYSISLTYEYASYQEIEIGINPETKVVDSIDVRNFVLPEGALQNVEINTEVPDIVKQYKAPSSLGDDFTKFIVEFDGALYQLPAPYSEFEKNGWKIVESESDANVVAKDSGWITLIKNNQSFRAMVYNYADYATTVENCFVTEVEADVNYMNVPLTVQKGITIGMSKKDLEKALSGTTFETYDGSSYISYSIAGPDSILDCVEILINKETNKVYKIEVSNRPASDKLFK</sequence>
<name>A0A839K5T3_9FIRM</name>